<dbReference type="RefSeq" id="WP_073270289.1">
    <property type="nucleotide sequence ID" value="NZ_FQTU01000007.1"/>
</dbReference>
<evidence type="ECO:0000256" key="6">
    <source>
        <dbReference type="RuleBase" id="RU366058"/>
    </source>
</evidence>
<accession>A0A1M4WM36</accession>
<dbReference type="OrthoDB" id="9812980at2"/>
<gene>
    <name evidence="8" type="ORF">SAMN02746064_01286</name>
</gene>
<evidence type="ECO:0000256" key="2">
    <source>
        <dbReference type="ARBA" id="ARBA00022475"/>
    </source>
</evidence>
<evidence type="ECO:0000256" key="4">
    <source>
        <dbReference type="ARBA" id="ARBA00022989"/>
    </source>
</evidence>
<evidence type="ECO:0000259" key="7">
    <source>
        <dbReference type="Pfam" id="PF09335"/>
    </source>
</evidence>
<keyword evidence="5 6" id="KW-0472">Membrane</keyword>
<sequence length="223" mass="24452">MIGLIKHHKILTVLIIALLLLAVMWLAGTDRMEIADMLSYEAESPFMASGIIILWYLAKTVLVFIPMKGLFIATGLILPFHLAILTTFTGLYLHLSVGYLLGRRFGKDRVEKMIEGSKKAHDIMEYGEKNGLVICAASRNIPGPPVDIVNMFFGAAGVPYPIYITGSLLGFAPGVFLFTLMGESADDPTSPAFILPVIIALGISFAVARGYKKFSRKNEEEKI</sequence>
<dbReference type="PANTHER" id="PTHR12677:SF59">
    <property type="entry name" value="GOLGI APPARATUS MEMBRANE PROTEIN TVP38-RELATED"/>
    <property type="match status" value="1"/>
</dbReference>
<comment type="similarity">
    <text evidence="6">Belongs to the TVP38/TMEM64 family.</text>
</comment>
<keyword evidence="9" id="KW-1185">Reference proteome</keyword>
<dbReference type="InterPro" id="IPR015414">
    <property type="entry name" value="TMEM64"/>
</dbReference>
<evidence type="ECO:0000256" key="5">
    <source>
        <dbReference type="ARBA" id="ARBA00023136"/>
    </source>
</evidence>
<feature type="transmembrane region" description="Helical" evidence="6">
    <location>
        <begin position="192"/>
        <end position="211"/>
    </location>
</feature>
<name>A0A1M4WM36_9FIRM</name>
<feature type="transmembrane region" description="Helical" evidence="6">
    <location>
        <begin position="45"/>
        <end position="65"/>
    </location>
</feature>
<feature type="domain" description="VTT" evidence="7">
    <location>
        <begin position="65"/>
        <end position="183"/>
    </location>
</feature>
<keyword evidence="4 6" id="KW-1133">Transmembrane helix</keyword>
<dbReference type="EMBL" id="FQTU01000007">
    <property type="protein sequence ID" value="SHE82319.1"/>
    <property type="molecule type" value="Genomic_DNA"/>
</dbReference>
<comment type="subcellular location">
    <subcellularLocation>
        <location evidence="1 6">Cell membrane</location>
        <topology evidence="1 6">Multi-pass membrane protein</topology>
    </subcellularLocation>
</comment>
<proteinExistence type="inferred from homology"/>
<dbReference type="InterPro" id="IPR032816">
    <property type="entry name" value="VTT_dom"/>
</dbReference>
<dbReference type="STRING" id="1120975.SAMN02746064_01286"/>
<dbReference type="GO" id="GO:0005886">
    <property type="term" value="C:plasma membrane"/>
    <property type="evidence" value="ECO:0007669"/>
    <property type="project" value="UniProtKB-SubCell"/>
</dbReference>
<evidence type="ECO:0000313" key="9">
    <source>
        <dbReference type="Proteomes" id="UP000184251"/>
    </source>
</evidence>
<evidence type="ECO:0000256" key="3">
    <source>
        <dbReference type="ARBA" id="ARBA00022692"/>
    </source>
</evidence>
<evidence type="ECO:0000256" key="1">
    <source>
        <dbReference type="ARBA" id="ARBA00004651"/>
    </source>
</evidence>
<evidence type="ECO:0000313" key="8">
    <source>
        <dbReference type="EMBL" id="SHE82319.1"/>
    </source>
</evidence>
<keyword evidence="3 6" id="KW-0812">Transmembrane</keyword>
<feature type="transmembrane region" description="Helical" evidence="6">
    <location>
        <begin position="70"/>
        <end position="95"/>
    </location>
</feature>
<protein>
    <recommendedName>
        <fullName evidence="6">TVP38/TMEM64 family membrane protein</fullName>
    </recommendedName>
</protein>
<dbReference type="Pfam" id="PF09335">
    <property type="entry name" value="VTT_dom"/>
    <property type="match status" value="1"/>
</dbReference>
<comment type="caution">
    <text evidence="6">Lacks conserved residue(s) required for the propagation of feature annotation.</text>
</comment>
<reference evidence="8 9" key="1">
    <citation type="submission" date="2016-11" db="EMBL/GenBank/DDBJ databases">
        <authorList>
            <person name="Jaros S."/>
            <person name="Januszkiewicz K."/>
            <person name="Wedrychowicz H."/>
        </authorList>
    </citation>
    <scope>NUCLEOTIDE SEQUENCE [LARGE SCALE GENOMIC DNA]</scope>
    <source>
        <strain evidence="8 9">DSM 14828</strain>
    </source>
</reference>
<organism evidence="8 9">
    <name type="scientific">Alkalibacter saccharofermentans DSM 14828</name>
    <dbReference type="NCBI Taxonomy" id="1120975"/>
    <lineage>
        <taxon>Bacteria</taxon>
        <taxon>Bacillati</taxon>
        <taxon>Bacillota</taxon>
        <taxon>Clostridia</taxon>
        <taxon>Eubacteriales</taxon>
        <taxon>Eubacteriaceae</taxon>
        <taxon>Alkalibacter</taxon>
    </lineage>
</organism>
<feature type="transmembrane region" description="Helical" evidence="6">
    <location>
        <begin position="160"/>
        <end position="180"/>
    </location>
</feature>
<dbReference type="Proteomes" id="UP000184251">
    <property type="component" value="Unassembled WGS sequence"/>
</dbReference>
<dbReference type="AlphaFoldDB" id="A0A1M4WM36"/>
<keyword evidence="2 6" id="KW-1003">Cell membrane</keyword>
<dbReference type="PANTHER" id="PTHR12677">
    <property type="entry name" value="GOLGI APPARATUS MEMBRANE PROTEIN TVP38-RELATED"/>
    <property type="match status" value="1"/>
</dbReference>